<dbReference type="RefSeq" id="WP_023046632.1">
    <property type="nucleotide sequence ID" value="NZ_CAWLUD010000091.1"/>
</dbReference>
<comment type="caution">
    <text evidence="1">The sequence shown here is derived from an EMBL/GenBank/DDBJ whole genome shotgun (WGS) entry which is preliminary data.</text>
</comment>
<gene>
    <name evidence="1" type="ORF">MEG1DRAFT_04080</name>
</gene>
<dbReference type="Proteomes" id="UP000028002">
    <property type="component" value="Unassembled WGS sequence"/>
</dbReference>
<evidence type="ECO:0000313" key="1">
    <source>
        <dbReference type="EMBL" id="KER01332.1"/>
    </source>
</evidence>
<organism evidence="1 2">
    <name type="scientific">Photorhabdus temperata subsp. temperata Meg1</name>
    <dbReference type="NCBI Taxonomy" id="1393735"/>
    <lineage>
        <taxon>Bacteria</taxon>
        <taxon>Pseudomonadati</taxon>
        <taxon>Pseudomonadota</taxon>
        <taxon>Gammaproteobacteria</taxon>
        <taxon>Enterobacterales</taxon>
        <taxon>Morganellaceae</taxon>
        <taxon>Photorhabdus</taxon>
    </lineage>
</organism>
<evidence type="ECO:0000313" key="2">
    <source>
        <dbReference type="Proteomes" id="UP000028002"/>
    </source>
</evidence>
<sequence length="101" mass="11405">MAINLVCYTTIGPLTLQNKVNELVSKYSSLFPSEYIVYPVREPDEIQKEISNENNLDPLSIFRIAMNNKESKISITDMANLLKKELGASNIIVLFEGEILI</sequence>
<reference evidence="1 2" key="1">
    <citation type="submission" date="2014-03" db="EMBL/GenBank/DDBJ databases">
        <title>Draft Genome of Photorhabdus temperata Meg1.</title>
        <authorList>
            <person name="Hurst S.G.IV."/>
            <person name="Morris K."/>
            <person name="Thomas K."/>
            <person name="Tisa L.S."/>
        </authorList>
    </citation>
    <scope>NUCLEOTIDE SEQUENCE [LARGE SCALE GENOMIC DNA]</scope>
    <source>
        <strain evidence="1 2">Meg1</strain>
    </source>
</reference>
<accession>A0A081RRM9</accession>
<dbReference type="InterPro" id="IPR053759">
    <property type="entry name" value="CDI_Immunity_Comp"/>
</dbReference>
<dbReference type="EMBL" id="JGVH01000091">
    <property type="protein sequence ID" value="KER01332.1"/>
    <property type="molecule type" value="Genomic_DNA"/>
</dbReference>
<proteinExistence type="predicted"/>
<dbReference type="Gene3D" id="3.30.70.2920">
    <property type="match status" value="1"/>
</dbReference>
<name>A0A081RRM9_PHOTE</name>
<protein>
    <submittedName>
        <fullName evidence="1">Uncharacterized protein</fullName>
    </submittedName>
</protein>
<dbReference type="AlphaFoldDB" id="A0A081RRM9"/>